<keyword evidence="3" id="KW-1185">Reference proteome</keyword>
<dbReference type="NCBIfam" id="TIGR02122">
    <property type="entry name" value="TRAP_TAXI"/>
    <property type="match status" value="1"/>
</dbReference>
<dbReference type="InterPro" id="IPR011852">
    <property type="entry name" value="TRAP_TAXI"/>
</dbReference>
<dbReference type="PANTHER" id="PTHR42941">
    <property type="entry name" value="SLL1037 PROTEIN"/>
    <property type="match status" value="1"/>
</dbReference>
<evidence type="ECO:0000313" key="2">
    <source>
        <dbReference type="EMBL" id="SFP50464.1"/>
    </source>
</evidence>
<keyword evidence="1" id="KW-0732">Signal</keyword>
<reference evidence="2 3" key="1">
    <citation type="submission" date="2016-10" db="EMBL/GenBank/DDBJ databases">
        <authorList>
            <person name="Varghese N."/>
            <person name="Submissions S."/>
        </authorList>
    </citation>
    <scope>NUCLEOTIDE SEQUENCE [LARGE SCALE GENOMIC DNA]</scope>
    <source>
        <strain evidence="2 3">DSM 1361</strain>
    </source>
</reference>
<dbReference type="EMBL" id="FOXF01000030">
    <property type="protein sequence ID" value="SFP50464.1"/>
    <property type="molecule type" value="Genomic_DNA"/>
</dbReference>
<dbReference type="Proteomes" id="UP000243745">
    <property type="component" value="Unassembled WGS sequence"/>
</dbReference>
<dbReference type="RefSeq" id="WP_177178536.1">
    <property type="nucleotide sequence ID" value="NZ_FOXF01000030.1"/>
</dbReference>
<feature type="signal peptide" evidence="1">
    <location>
        <begin position="1"/>
        <end position="18"/>
    </location>
</feature>
<dbReference type="AlphaFoldDB" id="A0A662ZJL3"/>
<feature type="chain" id="PRO_5025005785" description="TRAP transporter solute receptor, TAXI family" evidence="1">
    <location>
        <begin position="19"/>
        <end position="319"/>
    </location>
</feature>
<organism evidence="2 3">
    <name type="scientific">Ruminobacter amylophilus</name>
    <dbReference type="NCBI Taxonomy" id="867"/>
    <lineage>
        <taxon>Bacteria</taxon>
        <taxon>Pseudomonadati</taxon>
        <taxon>Pseudomonadota</taxon>
        <taxon>Gammaproteobacteria</taxon>
        <taxon>Aeromonadales</taxon>
        <taxon>Succinivibrionaceae</taxon>
        <taxon>Ruminobacter</taxon>
    </lineage>
</organism>
<protein>
    <recommendedName>
        <fullName evidence="4">TRAP transporter solute receptor, TAXI family</fullName>
    </recommendedName>
</protein>
<accession>A0A662ZJL3</accession>
<name>A0A662ZJL3_9GAMM</name>
<dbReference type="PROSITE" id="PS51257">
    <property type="entry name" value="PROKAR_LIPOPROTEIN"/>
    <property type="match status" value="1"/>
</dbReference>
<sequence length="319" mass="34578">MKKSVVSFFAFAVLSSFALSGCGSEEIKIGTAAQNSKYVQFAEIMKNNLAKQDKYNLTILTSAGSADNVTMLNKDEIQLALAQNDVSSDAYHAVGFYKGGLPMNNFAAIASLYTESCHVVVGANSSIRKMSDLAGKKVSIGELHSGTEQNAKQILAVYGITGYKIKTFNFSYEDATSNLIKGNIDAMFVTGGVKMPVLVDLSKLYPIRLIPLDDNEIRDILSNHNFYTRMTIPSGSYNGQTEAVDTVGIKTLLVASRSMSNEDVEKITGNLFSNASSFSSIMPPGDEISEKNAVEGVAIPFHRGAVKYYHSKNIRVKAE</sequence>
<gene>
    <name evidence="2" type="ORF">SAMN02910344_01562</name>
</gene>
<dbReference type="Pfam" id="PF16868">
    <property type="entry name" value="NMT1_3"/>
    <property type="match status" value="1"/>
</dbReference>
<dbReference type="Gene3D" id="3.40.190.10">
    <property type="entry name" value="Periplasmic binding protein-like II"/>
    <property type="match status" value="2"/>
</dbReference>
<proteinExistence type="predicted"/>
<evidence type="ECO:0000313" key="3">
    <source>
        <dbReference type="Proteomes" id="UP000243745"/>
    </source>
</evidence>
<dbReference type="SUPFAM" id="SSF53850">
    <property type="entry name" value="Periplasmic binding protein-like II"/>
    <property type="match status" value="1"/>
</dbReference>
<evidence type="ECO:0008006" key="4">
    <source>
        <dbReference type="Google" id="ProtNLM"/>
    </source>
</evidence>
<dbReference type="PANTHER" id="PTHR42941:SF1">
    <property type="entry name" value="SLL1037 PROTEIN"/>
    <property type="match status" value="1"/>
</dbReference>
<evidence type="ECO:0000256" key="1">
    <source>
        <dbReference type="SAM" id="SignalP"/>
    </source>
</evidence>